<dbReference type="GO" id="GO:0004499">
    <property type="term" value="F:N,N-dimethylaniline monooxygenase activity"/>
    <property type="evidence" value="ECO:0007669"/>
    <property type="project" value="InterPro"/>
</dbReference>
<evidence type="ECO:0000256" key="7">
    <source>
        <dbReference type="ARBA" id="ARBA00023033"/>
    </source>
</evidence>
<dbReference type="EMBL" id="JACETU010000008">
    <property type="protein sequence ID" value="KAF7422525.1"/>
    <property type="molecule type" value="Genomic_DNA"/>
</dbReference>
<evidence type="ECO:0000313" key="8">
    <source>
        <dbReference type="EMBL" id="KAF7422525.1"/>
    </source>
</evidence>
<comment type="cofactor">
    <cofactor evidence="1">
        <name>FAD</name>
        <dbReference type="ChEBI" id="CHEBI:57692"/>
    </cofactor>
</comment>
<dbReference type="PANTHER" id="PTHR43098">
    <property type="entry name" value="L-ORNITHINE N(5)-MONOOXYGENASE-RELATED"/>
    <property type="match status" value="1"/>
</dbReference>
<reference evidence="8" key="1">
    <citation type="submission" date="2019-07" db="EMBL/GenBank/DDBJ databases">
        <authorList>
            <person name="Palmer J.M."/>
        </authorList>
    </citation>
    <scope>NUCLEOTIDE SEQUENCE</scope>
    <source>
        <strain evidence="8">PC9</strain>
    </source>
</reference>
<name>A0A8H6ZKA6_PLEOS</name>
<keyword evidence="4" id="KW-0274">FAD</keyword>
<keyword evidence="6" id="KW-0560">Oxidoreductase</keyword>
<evidence type="ECO:0000256" key="3">
    <source>
        <dbReference type="ARBA" id="ARBA00022630"/>
    </source>
</evidence>
<dbReference type="Pfam" id="PF00743">
    <property type="entry name" value="FMO-like"/>
    <property type="match status" value="1"/>
</dbReference>
<proteinExistence type="inferred from homology"/>
<dbReference type="InterPro" id="IPR050775">
    <property type="entry name" value="FAD-binding_Monooxygenases"/>
</dbReference>
<dbReference type="Gene3D" id="3.50.50.60">
    <property type="entry name" value="FAD/NAD(P)-binding domain"/>
    <property type="match status" value="2"/>
</dbReference>
<dbReference type="InterPro" id="IPR020946">
    <property type="entry name" value="Flavin_mOase-like"/>
</dbReference>
<dbReference type="AlphaFoldDB" id="A0A8H6ZKA6"/>
<organism evidence="8 9">
    <name type="scientific">Pleurotus ostreatus</name>
    <name type="common">Oyster mushroom</name>
    <name type="synonym">White-rot fungus</name>
    <dbReference type="NCBI Taxonomy" id="5322"/>
    <lineage>
        <taxon>Eukaryota</taxon>
        <taxon>Fungi</taxon>
        <taxon>Dikarya</taxon>
        <taxon>Basidiomycota</taxon>
        <taxon>Agaricomycotina</taxon>
        <taxon>Agaricomycetes</taxon>
        <taxon>Agaricomycetidae</taxon>
        <taxon>Agaricales</taxon>
        <taxon>Pleurotineae</taxon>
        <taxon>Pleurotaceae</taxon>
        <taxon>Pleurotus</taxon>
    </lineage>
</organism>
<dbReference type="SUPFAM" id="SSF51905">
    <property type="entry name" value="FAD/NAD(P)-binding domain"/>
    <property type="match status" value="2"/>
</dbReference>
<evidence type="ECO:0000256" key="5">
    <source>
        <dbReference type="ARBA" id="ARBA00022857"/>
    </source>
</evidence>
<dbReference type="PANTHER" id="PTHR43098:SF3">
    <property type="entry name" value="L-ORNITHINE N(5)-MONOOXYGENASE-RELATED"/>
    <property type="match status" value="1"/>
</dbReference>
<dbReference type="OrthoDB" id="66881at2759"/>
<dbReference type="GO" id="GO:0050661">
    <property type="term" value="F:NADP binding"/>
    <property type="evidence" value="ECO:0007669"/>
    <property type="project" value="InterPro"/>
</dbReference>
<dbReference type="Proteomes" id="UP000623687">
    <property type="component" value="Unassembled WGS sequence"/>
</dbReference>
<sequence>MTPRAATTTTTSTTTNLPEQLDVLLVGAGFAGIYQLYEFRKRGYSVKAIEAASELGGTWHWNRYPGARVDTTIPIYEFSIEEVWKDWTWKERFPGQGELEAYFKHVDEKLDISRDVVFNTRVLSAKFNTTTDRWAVTLDDGRTVHARFLSLCTGFASKPYTPAFKGFDTFKGVKHHTSRWPKEGVEVKGKRVAVIGTGATGVQVIQEIGPVVGNLTVFQRTPNLAVPMFNRPVEAKEQQQLKDEGLYPIYYKRRTQTYIGLDYTWTPKPLVDLTPEARRIFFEELWVQGGFRIWLGNHEDVGTDPIRNDELYAFWRTKALARIKDKKMQEKLAPAVKPHPFGHKRISCEHSYFEIFNQSNVELVDMSETDIVEFTPKGIRTADSVEREFDVIVLATGFDSVTGGITQIDIEGPKGTVRDKWAQGLRTYLGVSTADFPNMFWVYGPHGPTAFCNGPYCAEMQGGWIVNFVDSARKNGYTRIEAQNDAEEEWTRRVQEVTPVPLDSKVKSWYLGSNIPGKKVEVLNWGGGVPQYYEIVENTAKAGYKGFALWRYSSGRHEGGINNLARRRQPSANPRCPILSPNRHSLSLPNPEATMRTQFLIAALVASSALARPLDAANTSAVSSVVKDITSVPKAIELVARIPAEAEDPKVDEAGVFEVFEAAYNAVKELLRKLKPKVKIPGYTHYVG</sequence>
<dbReference type="InterPro" id="IPR036188">
    <property type="entry name" value="FAD/NAD-bd_sf"/>
</dbReference>
<evidence type="ECO:0000256" key="2">
    <source>
        <dbReference type="ARBA" id="ARBA00010139"/>
    </source>
</evidence>
<accession>A0A8H6ZKA6</accession>
<keyword evidence="7" id="KW-0503">Monooxygenase</keyword>
<keyword evidence="9" id="KW-1185">Reference proteome</keyword>
<evidence type="ECO:0000313" key="9">
    <source>
        <dbReference type="Proteomes" id="UP000623687"/>
    </source>
</evidence>
<keyword evidence="3" id="KW-0285">Flavoprotein</keyword>
<evidence type="ECO:0000256" key="4">
    <source>
        <dbReference type="ARBA" id="ARBA00022827"/>
    </source>
</evidence>
<dbReference type="VEuPathDB" id="FungiDB:PC9H_010681"/>
<dbReference type="RefSeq" id="XP_036627557.1">
    <property type="nucleotide sequence ID" value="XM_036780174.1"/>
</dbReference>
<evidence type="ECO:0000256" key="6">
    <source>
        <dbReference type="ARBA" id="ARBA00023002"/>
    </source>
</evidence>
<keyword evidence="5" id="KW-0521">NADP</keyword>
<protein>
    <recommendedName>
        <fullName evidence="10">FAD/NAD(P)-binding domain-containing protein</fullName>
    </recommendedName>
</protein>
<dbReference type="GO" id="GO:0050660">
    <property type="term" value="F:flavin adenine dinucleotide binding"/>
    <property type="evidence" value="ECO:0007669"/>
    <property type="project" value="InterPro"/>
</dbReference>
<gene>
    <name evidence="8" type="ORF">PC9H_010681</name>
</gene>
<evidence type="ECO:0008006" key="10">
    <source>
        <dbReference type="Google" id="ProtNLM"/>
    </source>
</evidence>
<comment type="similarity">
    <text evidence="2">Belongs to the FAD-binding monooxygenase family.</text>
</comment>
<evidence type="ECO:0000256" key="1">
    <source>
        <dbReference type="ARBA" id="ARBA00001974"/>
    </source>
</evidence>
<dbReference type="GeneID" id="59380499"/>
<comment type="caution">
    <text evidence="8">The sequence shown here is derived from an EMBL/GenBank/DDBJ whole genome shotgun (WGS) entry which is preliminary data.</text>
</comment>